<evidence type="ECO:0000313" key="3">
    <source>
        <dbReference type="EMBL" id="SZX61498.1"/>
    </source>
</evidence>
<accession>A0A383V7C4</accession>
<feature type="region of interest" description="Disordered" evidence="1">
    <location>
        <begin position="99"/>
        <end position="145"/>
    </location>
</feature>
<protein>
    <recommendedName>
        <fullName evidence="5">Glycoside hydrolase family 42 N-terminal domain-containing protein</fullName>
    </recommendedName>
</protein>
<dbReference type="Proteomes" id="UP000256970">
    <property type="component" value="Unassembled WGS sequence"/>
</dbReference>
<keyword evidence="4" id="KW-1185">Reference proteome</keyword>
<feature type="compositionally biased region" description="Low complexity" evidence="1">
    <location>
        <begin position="102"/>
        <end position="119"/>
    </location>
</feature>
<keyword evidence="2" id="KW-0732">Signal</keyword>
<name>A0A383V7C4_TETOB</name>
<feature type="region of interest" description="Disordered" evidence="1">
    <location>
        <begin position="680"/>
        <end position="727"/>
    </location>
</feature>
<dbReference type="InterPro" id="IPR017853">
    <property type="entry name" value="GH"/>
</dbReference>
<dbReference type="AlphaFoldDB" id="A0A383V7C4"/>
<reference evidence="3 4" key="1">
    <citation type="submission" date="2016-10" db="EMBL/GenBank/DDBJ databases">
        <authorList>
            <person name="Cai Z."/>
        </authorList>
    </citation>
    <scope>NUCLEOTIDE SEQUENCE [LARGE SCALE GENOMIC DNA]</scope>
</reference>
<dbReference type="STRING" id="3088.A0A383V7C4"/>
<dbReference type="SUPFAM" id="SSF51445">
    <property type="entry name" value="(Trans)glycosidases"/>
    <property type="match status" value="1"/>
</dbReference>
<proteinExistence type="predicted"/>
<evidence type="ECO:0000256" key="1">
    <source>
        <dbReference type="SAM" id="MobiDB-lite"/>
    </source>
</evidence>
<gene>
    <name evidence="3" type="ORF">BQ4739_LOCUS2013</name>
</gene>
<feature type="chain" id="PRO_5017078413" description="Glycoside hydrolase family 42 N-terminal domain-containing protein" evidence="2">
    <location>
        <begin position="32"/>
        <end position="727"/>
    </location>
</feature>
<evidence type="ECO:0000256" key="2">
    <source>
        <dbReference type="SAM" id="SignalP"/>
    </source>
</evidence>
<sequence length="727" mass="79550">MGQRAQRAGSRAWRAPLLCLLLAVALSVGAAQYADGPVDPVTGLQAPLPATPAPAAVTAAAQRATEDVAAQQAAAAAAQQAAQVPDAVYTPLDRATVQSNMRRAQQQQQPVRRTQVLTQGSVRRNRNRNQQQQQQTGSRDTTNRNNAALRTNQQQVTLQGVPVEQPASTGSFTLQERAPPAVVTAASVPEVTPVPPPAPTGPPFTVNMSSKAAQLSPSILLMGYFDWQIIPDSNGKPWSRCLDMVWRARRLARGNKLNFVPTHHWIPGSEGFGIDHFCYMYKDADDKMVCGDWDQTKIDEFERSMAICFTEAFRNGFTPYLRPHLDDGYVRGIWRNGLLFSPIIQYGTYTYKQIMLDPLAKALAGALRTVAAEGTLWPMPNLERPRVYVALQGEMSATMMRYTRDWASTIPDLRRMIGTTLADVKVGVGLNFNALDQTEYSVAPNTGLGWMFGSGSRASRYPVPSIDGAALNNLVNNEIDFIGISAYAPYSGPGMSLNEFENSAFNVGDSLRTLGNGIDLASLVNSGKLELHYSEFGIGGGNEGNAAPAVSARMVGKQPWAGVAGFYSPSTDPWQIPSLQAYRTEFYSKTLDWLANPTIKTYMICDVFVWGMASWDLFGVYPDSSTAQGTYRDANMVKQIARHNIKVIAAQTLASKGPEFAAMEYKRLDEQEAQLGNFYSQEPQPYARMPTSSSSVQQEARQAAAAPPPRAETRQNRNNNFWGGFFG</sequence>
<evidence type="ECO:0000313" key="4">
    <source>
        <dbReference type="Proteomes" id="UP000256970"/>
    </source>
</evidence>
<feature type="signal peptide" evidence="2">
    <location>
        <begin position="1"/>
        <end position="31"/>
    </location>
</feature>
<dbReference type="EMBL" id="FNXT01000150">
    <property type="protein sequence ID" value="SZX61498.1"/>
    <property type="molecule type" value="Genomic_DNA"/>
</dbReference>
<evidence type="ECO:0008006" key="5">
    <source>
        <dbReference type="Google" id="ProtNLM"/>
    </source>
</evidence>
<feature type="compositionally biased region" description="Low complexity" evidence="1">
    <location>
        <begin position="718"/>
        <end position="727"/>
    </location>
</feature>
<organism evidence="3 4">
    <name type="scientific">Tetradesmus obliquus</name>
    <name type="common">Green alga</name>
    <name type="synonym">Acutodesmus obliquus</name>
    <dbReference type="NCBI Taxonomy" id="3088"/>
    <lineage>
        <taxon>Eukaryota</taxon>
        <taxon>Viridiplantae</taxon>
        <taxon>Chlorophyta</taxon>
        <taxon>core chlorophytes</taxon>
        <taxon>Chlorophyceae</taxon>
        <taxon>CS clade</taxon>
        <taxon>Sphaeropleales</taxon>
        <taxon>Scenedesmaceae</taxon>
        <taxon>Tetradesmus</taxon>
    </lineage>
</organism>